<gene>
    <name evidence="1" type="ORF">PSTG_00772</name>
</gene>
<accession>A0A0L0W4P3</accession>
<proteinExistence type="predicted"/>
<comment type="caution">
    <text evidence="1">The sequence shown here is derived from an EMBL/GenBank/DDBJ whole genome shotgun (WGS) entry which is preliminary data.</text>
</comment>
<sequence>MASLELTPTDEIKQIYATASQGHSSGFTIHTNGESMSVLSDSHHSLDHTPANCNISKPNQPSNSNNWHIYYKRTNHSSRMPYLSTSVDQAWKTTWGI</sequence>
<dbReference type="AlphaFoldDB" id="A0A0L0W4P3"/>
<keyword evidence="2" id="KW-1185">Reference proteome</keyword>
<organism evidence="1 2">
    <name type="scientific">Puccinia striiformis f. sp. tritici PST-78</name>
    <dbReference type="NCBI Taxonomy" id="1165861"/>
    <lineage>
        <taxon>Eukaryota</taxon>
        <taxon>Fungi</taxon>
        <taxon>Dikarya</taxon>
        <taxon>Basidiomycota</taxon>
        <taxon>Pucciniomycotina</taxon>
        <taxon>Pucciniomycetes</taxon>
        <taxon>Pucciniales</taxon>
        <taxon>Pucciniaceae</taxon>
        <taxon>Puccinia</taxon>
    </lineage>
</organism>
<reference evidence="2" key="1">
    <citation type="submission" date="2014-03" db="EMBL/GenBank/DDBJ databases">
        <title>The Genome Sequence of Puccinia striiformis f. sp. tritici PST-78.</title>
        <authorList>
            <consortium name="The Broad Institute Genome Sequencing Platform"/>
            <person name="Cuomo C."/>
            <person name="Hulbert S."/>
            <person name="Chen X."/>
            <person name="Walker B."/>
            <person name="Young S.K."/>
            <person name="Zeng Q."/>
            <person name="Gargeya S."/>
            <person name="Fitzgerald M."/>
            <person name="Haas B."/>
            <person name="Abouelleil A."/>
            <person name="Alvarado L."/>
            <person name="Arachchi H.M."/>
            <person name="Berlin A.M."/>
            <person name="Chapman S.B."/>
            <person name="Goldberg J."/>
            <person name="Griggs A."/>
            <person name="Gujja S."/>
            <person name="Hansen M."/>
            <person name="Howarth C."/>
            <person name="Imamovic A."/>
            <person name="Larimer J."/>
            <person name="McCowan C."/>
            <person name="Montmayeur A."/>
            <person name="Murphy C."/>
            <person name="Neiman D."/>
            <person name="Pearson M."/>
            <person name="Priest M."/>
            <person name="Roberts A."/>
            <person name="Saif S."/>
            <person name="Shea T."/>
            <person name="Sisk P."/>
            <person name="Sykes S."/>
            <person name="Wortman J."/>
            <person name="Nusbaum C."/>
            <person name="Birren B."/>
        </authorList>
    </citation>
    <scope>NUCLEOTIDE SEQUENCE [LARGE SCALE GENOMIC DNA]</scope>
    <source>
        <strain evidence="2">race PST-78</strain>
    </source>
</reference>
<dbReference type="EMBL" id="AJIL01000004">
    <property type="protein sequence ID" value="KNF06265.1"/>
    <property type="molecule type" value="Genomic_DNA"/>
</dbReference>
<protein>
    <submittedName>
        <fullName evidence="1">Uncharacterized protein</fullName>
    </submittedName>
</protein>
<name>A0A0L0W4P3_9BASI</name>
<evidence type="ECO:0000313" key="2">
    <source>
        <dbReference type="Proteomes" id="UP000054564"/>
    </source>
</evidence>
<evidence type="ECO:0000313" key="1">
    <source>
        <dbReference type="EMBL" id="KNF06265.1"/>
    </source>
</evidence>
<dbReference type="Proteomes" id="UP000054564">
    <property type="component" value="Unassembled WGS sequence"/>
</dbReference>